<dbReference type="InterPro" id="IPR007627">
    <property type="entry name" value="RNA_pol_sigma70_r2"/>
</dbReference>
<protein>
    <submittedName>
        <fullName evidence="7">RNA polymerase sigma-70 factor, ECF subfamily</fullName>
    </submittedName>
</protein>
<accession>A0A1I4AIB0</accession>
<organism evidence="7 8">
    <name type="scientific">Neomesorhizobium albiziae</name>
    <dbReference type="NCBI Taxonomy" id="335020"/>
    <lineage>
        <taxon>Bacteria</taxon>
        <taxon>Pseudomonadati</taxon>
        <taxon>Pseudomonadota</taxon>
        <taxon>Alphaproteobacteria</taxon>
        <taxon>Hyphomicrobiales</taxon>
        <taxon>Phyllobacteriaceae</taxon>
        <taxon>Neomesorhizobium</taxon>
    </lineage>
</organism>
<evidence type="ECO:0000313" key="7">
    <source>
        <dbReference type="EMBL" id="SFK55920.1"/>
    </source>
</evidence>
<dbReference type="Gene3D" id="1.10.10.10">
    <property type="entry name" value="Winged helix-like DNA-binding domain superfamily/Winged helix DNA-binding domain"/>
    <property type="match status" value="1"/>
</dbReference>
<evidence type="ECO:0000256" key="2">
    <source>
        <dbReference type="ARBA" id="ARBA00023015"/>
    </source>
</evidence>
<keyword evidence="8" id="KW-1185">Reference proteome</keyword>
<dbReference type="InterPro" id="IPR039425">
    <property type="entry name" value="RNA_pol_sigma-70-like"/>
</dbReference>
<dbReference type="GO" id="GO:0006352">
    <property type="term" value="P:DNA-templated transcription initiation"/>
    <property type="evidence" value="ECO:0007669"/>
    <property type="project" value="InterPro"/>
</dbReference>
<sequence>MLRPRAEAMARRRVGCAFTAEDIMQDTWIKLANVRRDDTISNPAGFAIKTAMNAVVGHFRKQRRRTEIDAEVNDLLWQSVDELSPERIALGRDVLRVVDAALKKMPERSRRIFLMNRLGGVSHREIARRLGISEEAVYYHIRRVVERLGELRDQLEK</sequence>
<dbReference type="Pfam" id="PF08281">
    <property type="entry name" value="Sigma70_r4_2"/>
    <property type="match status" value="1"/>
</dbReference>
<dbReference type="InterPro" id="IPR014284">
    <property type="entry name" value="RNA_pol_sigma-70_dom"/>
</dbReference>
<evidence type="ECO:0000313" key="8">
    <source>
        <dbReference type="Proteomes" id="UP000323300"/>
    </source>
</evidence>
<keyword evidence="3" id="KW-0731">Sigma factor</keyword>
<feature type="domain" description="RNA polymerase sigma factor 70 region 4 type 2" evidence="6">
    <location>
        <begin position="97"/>
        <end position="148"/>
    </location>
</feature>
<dbReference type="GO" id="GO:0016987">
    <property type="term" value="F:sigma factor activity"/>
    <property type="evidence" value="ECO:0007669"/>
    <property type="project" value="UniProtKB-KW"/>
</dbReference>
<evidence type="ECO:0000256" key="3">
    <source>
        <dbReference type="ARBA" id="ARBA00023082"/>
    </source>
</evidence>
<dbReference type="PANTHER" id="PTHR43133:SF63">
    <property type="entry name" value="RNA POLYMERASE SIGMA FACTOR FECI-RELATED"/>
    <property type="match status" value="1"/>
</dbReference>
<keyword evidence="4" id="KW-0804">Transcription</keyword>
<dbReference type="Gene3D" id="1.10.1740.10">
    <property type="match status" value="1"/>
</dbReference>
<comment type="similarity">
    <text evidence="1">Belongs to the sigma-70 factor family. ECF subfamily.</text>
</comment>
<dbReference type="InterPro" id="IPR036388">
    <property type="entry name" value="WH-like_DNA-bd_sf"/>
</dbReference>
<proteinExistence type="inferred from homology"/>
<dbReference type="GO" id="GO:0003677">
    <property type="term" value="F:DNA binding"/>
    <property type="evidence" value="ECO:0007669"/>
    <property type="project" value="InterPro"/>
</dbReference>
<reference evidence="7 8" key="1">
    <citation type="submission" date="2016-10" db="EMBL/GenBank/DDBJ databases">
        <authorList>
            <person name="Varghese N."/>
            <person name="Submissions S."/>
        </authorList>
    </citation>
    <scope>NUCLEOTIDE SEQUENCE [LARGE SCALE GENOMIC DNA]</scope>
    <source>
        <strain evidence="7 8">DSM 21822</strain>
    </source>
</reference>
<dbReference type="InterPro" id="IPR013249">
    <property type="entry name" value="RNA_pol_sigma70_r4_t2"/>
</dbReference>
<dbReference type="InterPro" id="IPR013324">
    <property type="entry name" value="RNA_pol_sigma_r3/r4-like"/>
</dbReference>
<feature type="domain" description="RNA polymerase sigma-70 region 2" evidence="5">
    <location>
        <begin position="3"/>
        <end position="65"/>
    </location>
</feature>
<dbReference type="EMBL" id="FOSL01000008">
    <property type="protein sequence ID" value="SFK55920.1"/>
    <property type="molecule type" value="Genomic_DNA"/>
</dbReference>
<dbReference type="InterPro" id="IPR013325">
    <property type="entry name" value="RNA_pol_sigma_r2"/>
</dbReference>
<dbReference type="Pfam" id="PF04542">
    <property type="entry name" value="Sigma70_r2"/>
    <property type="match status" value="1"/>
</dbReference>
<evidence type="ECO:0000259" key="6">
    <source>
        <dbReference type="Pfam" id="PF08281"/>
    </source>
</evidence>
<dbReference type="SUPFAM" id="SSF88946">
    <property type="entry name" value="Sigma2 domain of RNA polymerase sigma factors"/>
    <property type="match status" value="1"/>
</dbReference>
<gene>
    <name evidence="7" type="ORF">SAMN04488498_10881</name>
</gene>
<dbReference type="SUPFAM" id="SSF88659">
    <property type="entry name" value="Sigma3 and sigma4 domains of RNA polymerase sigma factors"/>
    <property type="match status" value="1"/>
</dbReference>
<evidence type="ECO:0000259" key="5">
    <source>
        <dbReference type="Pfam" id="PF04542"/>
    </source>
</evidence>
<dbReference type="AlphaFoldDB" id="A0A1I4AIB0"/>
<evidence type="ECO:0000256" key="1">
    <source>
        <dbReference type="ARBA" id="ARBA00010641"/>
    </source>
</evidence>
<keyword evidence="2" id="KW-0805">Transcription regulation</keyword>
<name>A0A1I4AIB0_9HYPH</name>
<dbReference type="PANTHER" id="PTHR43133">
    <property type="entry name" value="RNA POLYMERASE ECF-TYPE SIGMA FACTO"/>
    <property type="match status" value="1"/>
</dbReference>
<evidence type="ECO:0000256" key="4">
    <source>
        <dbReference type="ARBA" id="ARBA00023163"/>
    </source>
</evidence>
<dbReference type="NCBIfam" id="TIGR02937">
    <property type="entry name" value="sigma70-ECF"/>
    <property type="match status" value="1"/>
</dbReference>
<dbReference type="Proteomes" id="UP000323300">
    <property type="component" value="Unassembled WGS sequence"/>
</dbReference>